<protein>
    <submittedName>
        <fullName evidence="1">Uncharacterized protein</fullName>
    </submittedName>
</protein>
<dbReference type="Proteomes" id="UP000054776">
    <property type="component" value="Unassembled WGS sequence"/>
</dbReference>
<evidence type="ECO:0000313" key="1">
    <source>
        <dbReference type="EMBL" id="KRY43557.1"/>
    </source>
</evidence>
<sequence>MIRYVVSITLKNTFLNVPYSQIIVDYFIYQILDAHFSNELSIMHELLLIHLRKVEIQCKS</sequence>
<gene>
    <name evidence="1" type="ORF">T01_9347</name>
</gene>
<dbReference type="EMBL" id="JYDH01000001">
    <property type="protein sequence ID" value="KRY43557.1"/>
    <property type="molecule type" value="Genomic_DNA"/>
</dbReference>
<proteinExistence type="predicted"/>
<reference evidence="1 2" key="1">
    <citation type="submission" date="2015-01" db="EMBL/GenBank/DDBJ databases">
        <title>Evolution of Trichinella species and genotypes.</title>
        <authorList>
            <person name="Korhonen P.K."/>
            <person name="Edoardo P."/>
            <person name="Giuseppe L.R."/>
            <person name="Gasser R.B."/>
        </authorList>
    </citation>
    <scope>NUCLEOTIDE SEQUENCE [LARGE SCALE GENOMIC DNA]</scope>
    <source>
        <strain evidence="1">ISS3</strain>
    </source>
</reference>
<keyword evidence="2" id="KW-1185">Reference proteome</keyword>
<organism evidence="1 2">
    <name type="scientific">Trichinella spiralis</name>
    <name type="common">Trichina worm</name>
    <dbReference type="NCBI Taxonomy" id="6334"/>
    <lineage>
        <taxon>Eukaryota</taxon>
        <taxon>Metazoa</taxon>
        <taxon>Ecdysozoa</taxon>
        <taxon>Nematoda</taxon>
        <taxon>Enoplea</taxon>
        <taxon>Dorylaimia</taxon>
        <taxon>Trichinellida</taxon>
        <taxon>Trichinellidae</taxon>
        <taxon>Trichinella</taxon>
    </lineage>
</organism>
<dbReference type="AlphaFoldDB" id="A0A0V1C2M9"/>
<name>A0A0V1C2M9_TRISP</name>
<dbReference type="InParanoid" id="A0A0V1C2M9"/>
<comment type="caution">
    <text evidence="1">The sequence shown here is derived from an EMBL/GenBank/DDBJ whole genome shotgun (WGS) entry which is preliminary data.</text>
</comment>
<evidence type="ECO:0000313" key="2">
    <source>
        <dbReference type="Proteomes" id="UP000054776"/>
    </source>
</evidence>
<accession>A0A0V1C2M9</accession>